<gene>
    <name evidence="2" type="ORF">Tco_1070253</name>
</gene>
<accession>A0ABQ5HKW8</accession>
<evidence type="ECO:0000313" key="2">
    <source>
        <dbReference type="EMBL" id="GJT88536.1"/>
    </source>
</evidence>
<keyword evidence="3" id="KW-1185">Reference proteome</keyword>
<evidence type="ECO:0008006" key="4">
    <source>
        <dbReference type="Google" id="ProtNLM"/>
    </source>
</evidence>
<reference evidence="2" key="2">
    <citation type="submission" date="2022-01" db="EMBL/GenBank/DDBJ databases">
        <authorList>
            <person name="Yamashiro T."/>
            <person name="Shiraishi A."/>
            <person name="Satake H."/>
            <person name="Nakayama K."/>
        </authorList>
    </citation>
    <scope>NUCLEOTIDE SEQUENCE</scope>
</reference>
<proteinExistence type="predicted"/>
<protein>
    <recommendedName>
        <fullName evidence="4">DUF4283 domain-containing protein</fullName>
    </recommendedName>
</protein>
<evidence type="ECO:0000256" key="1">
    <source>
        <dbReference type="SAM" id="MobiDB-lite"/>
    </source>
</evidence>
<evidence type="ECO:0000313" key="3">
    <source>
        <dbReference type="Proteomes" id="UP001151760"/>
    </source>
</evidence>
<comment type="caution">
    <text evidence="2">The sequence shown here is derived from an EMBL/GenBank/DDBJ whole genome shotgun (WGS) entry which is preliminary data.</text>
</comment>
<sequence length="248" mass="28147">MDKGTQNYLLDHMLAGTNPSVLVDETKSAKDGLKTAHTKTDDEFNTSSNLSSSDDTKKEIKLEDLSKLMQNVDVDFMDLDSPENDRLIIVQEDDEEEVMMKKMVLKSVFESLRGGFPSRWESVGFCPIDASIRGWQGLPSGSPLYTNDECDIIKVEDASIVVMVKVKEIDMISNMYHVCCNKGFDDIKIHHIGGLWVWIQFNSEKSCVAFKSNESLKKLWITSQEVSPSFVVDERMIWIEIYSLPLCE</sequence>
<reference evidence="2" key="1">
    <citation type="journal article" date="2022" name="Int. J. Mol. Sci.">
        <title>Draft Genome of Tanacetum Coccineum: Genomic Comparison of Closely Related Tanacetum-Family Plants.</title>
        <authorList>
            <person name="Yamashiro T."/>
            <person name="Shiraishi A."/>
            <person name="Nakayama K."/>
            <person name="Satake H."/>
        </authorList>
    </citation>
    <scope>NUCLEOTIDE SEQUENCE</scope>
</reference>
<organism evidence="2 3">
    <name type="scientific">Tanacetum coccineum</name>
    <dbReference type="NCBI Taxonomy" id="301880"/>
    <lineage>
        <taxon>Eukaryota</taxon>
        <taxon>Viridiplantae</taxon>
        <taxon>Streptophyta</taxon>
        <taxon>Embryophyta</taxon>
        <taxon>Tracheophyta</taxon>
        <taxon>Spermatophyta</taxon>
        <taxon>Magnoliopsida</taxon>
        <taxon>eudicotyledons</taxon>
        <taxon>Gunneridae</taxon>
        <taxon>Pentapetalae</taxon>
        <taxon>asterids</taxon>
        <taxon>campanulids</taxon>
        <taxon>Asterales</taxon>
        <taxon>Asteraceae</taxon>
        <taxon>Asteroideae</taxon>
        <taxon>Anthemideae</taxon>
        <taxon>Anthemidinae</taxon>
        <taxon>Tanacetum</taxon>
    </lineage>
</organism>
<name>A0ABQ5HKW8_9ASTR</name>
<dbReference type="Proteomes" id="UP001151760">
    <property type="component" value="Unassembled WGS sequence"/>
</dbReference>
<feature type="region of interest" description="Disordered" evidence="1">
    <location>
        <begin position="33"/>
        <end position="56"/>
    </location>
</feature>
<feature type="compositionally biased region" description="Basic and acidic residues" evidence="1">
    <location>
        <begin position="33"/>
        <end position="42"/>
    </location>
</feature>
<dbReference type="EMBL" id="BQNB010019739">
    <property type="protein sequence ID" value="GJT88536.1"/>
    <property type="molecule type" value="Genomic_DNA"/>
</dbReference>